<comment type="caution">
    <text evidence="2">The sequence shown here is derived from an EMBL/GenBank/DDBJ whole genome shotgun (WGS) entry which is preliminary data.</text>
</comment>
<dbReference type="RefSeq" id="WP_098783505.1">
    <property type="nucleotide sequence ID" value="NZ_NULI01000168.1"/>
</dbReference>
<dbReference type="Proteomes" id="UP000224203">
    <property type="component" value="Unassembled WGS sequence"/>
</dbReference>
<dbReference type="AlphaFoldDB" id="A0A9X7CIR0"/>
<sequence>MNTLQIIGKQNVAGYEFTGIEGGFGEGKKAMLVKEIADIHSKKVWHINEAINNNRNRFKDGADIVDLLGIGLVDTEIKAYGFSQQAINSYRGKKAKGETAGIYILSELGYAKLLKILEDDTAWELYDKLVAEYFSLRAVKKREKVSTVDTDQTKEMNARARLLNAKTRQANVLLKTVDTFKDSLSTDAKQSLVAHATRILTGEMLLSLPEVRKTYSAGEIGDELGVSANKIGRLANKHNLKTDEYGMEVLDTARHSHKQVSSFRYFENAKPVFRELLS</sequence>
<gene>
    <name evidence="2" type="ORF">COC69_26135</name>
</gene>
<dbReference type="EMBL" id="NULI01000168">
    <property type="protein sequence ID" value="PGS69048.1"/>
    <property type="molecule type" value="Genomic_DNA"/>
</dbReference>
<evidence type="ECO:0000313" key="3">
    <source>
        <dbReference type="Proteomes" id="UP000224203"/>
    </source>
</evidence>
<feature type="domain" description="KilA-N DNA-binding" evidence="1">
    <location>
        <begin position="27"/>
        <end position="116"/>
    </location>
</feature>
<accession>A0A9X7CIR0</accession>
<evidence type="ECO:0000259" key="1">
    <source>
        <dbReference type="Pfam" id="PF10543"/>
    </source>
</evidence>
<organism evidence="2 3">
    <name type="scientific">Bacillus cereus</name>
    <dbReference type="NCBI Taxonomy" id="1396"/>
    <lineage>
        <taxon>Bacteria</taxon>
        <taxon>Bacillati</taxon>
        <taxon>Bacillota</taxon>
        <taxon>Bacilli</taxon>
        <taxon>Bacillales</taxon>
        <taxon>Bacillaceae</taxon>
        <taxon>Bacillus</taxon>
        <taxon>Bacillus cereus group</taxon>
    </lineage>
</organism>
<evidence type="ECO:0000313" key="2">
    <source>
        <dbReference type="EMBL" id="PGS69048.1"/>
    </source>
</evidence>
<reference evidence="2 3" key="1">
    <citation type="submission" date="2017-09" db="EMBL/GenBank/DDBJ databases">
        <title>Large-scale bioinformatics analysis of Bacillus genomes uncovers conserved roles of natural products in bacterial physiology.</title>
        <authorList>
            <consortium name="Agbiome Team Llc"/>
            <person name="Bleich R.M."/>
            <person name="Grubbs K.J."/>
            <person name="Santa Maria K.C."/>
            <person name="Allen S.E."/>
            <person name="Farag S."/>
            <person name="Shank E.A."/>
            <person name="Bowers A."/>
        </authorList>
    </citation>
    <scope>NUCLEOTIDE SEQUENCE [LARGE SCALE GENOMIC DNA]</scope>
    <source>
        <strain evidence="2 3">AFS041711</strain>
    </source>
</reference>
<proteinExistence type="predicted"/>
<name>A0A9X7CIR0_BACCE</name>
<dbReference type="InterPro" id="IPR018873">
    <property type="entry name" value="KilA-N_DNA-bd_domain"/>
</dbReference>
<protein>
    <recommendedName>
        <fullName evidence="1">KilA-N DNA-binding domain-containing protein</fullName>
    </recommendedName>
</protein>
<dbReference type="Pfam" id="PF10543">
    <property type="entry name" value="ORF6N"/>
    <property type="match status" value="1"/>
</dbReference>